<dbReference type="PROSITE" id="PS51186">
    <property type="entry name" value="GNAT"/>
    <property type="match status" value="1"/>
</dbReference>
<dbReference type="SUPFAM" id="SSF55729">
    <property type="entry name" value="Acyl-CoA N-acyltransferases (Nat)"/>
    <property type="match status" value="1"/>
</dbReference>
<evidence type="ECO:0000259" key="3">
    <source>
        <dbReference type="PROSITE" id="PS51186"/>
    </source>
</evidence>
<dbReference type="InParanoid" id="A0A1C7NCN2"/>
<dbReference type="EMBL" id="LUGH01000273">
    <property type="protein sequence ID" value="OBZ86768.1"/>
    <property type="molecule type" value="Genomic_DNA"/>
</dbReference>
<comment type="caution">
    <text evidence="4">The sequence shown here is derived from an EMBL/GenBank/DDBJ whole genome shotgun (WGS) entry which is preliminary data.</text>
</comment>
<reference evidence="4 5" key="1">
    <citation type="submission" date="2016-03" db="EMBL/GenBank/DDBJ databases">
        <title>Choanephora cucurbitarum.</title>
        <authorList>
            <person name="Min B."/>
            <person name="Park H."/>
            <person name="Park J.-H."/>
            <person name="Shin H.-D."/>
            <person name="Choi I.-G."/>
        </authorList>
    </citation>
    <scope>NUCLEOTIDE SEQUENCE [LARGE SCALE GENOMIC DNA]</scope>
    <source>
        <strain evidence="4 5">KUS-F28377</strain>
    </source>
</reference>
<dbReference type="InterPro" id="IPR016181">
    <property type="entry name" value="Acyl_CoA_acyltransferase"/>
</dbReference>
<gene>
    <name evidence="4" type="primary">san</name>
    <name evidence="4" type="ORF">A0J61_05182</name>
</gene>
<dbReference type="PANTHER" id="PTHR42919">
    <property type="entry name" value="N-ALPHA-ACETYLTRANSFERASE"/>
    <property type="match status" value="1"/>
</dbReference>
<evidence type="ECO:0000256" key="1">
    <source>
        <dbReference type="ARBA" id="ARBA00022679"/>
    </source>
</evidence>
<protein>
    <submittedName>
        <fullName evidence="4">Putative N-acetyltransferase san</fullName>
    </submittedName>
</protein>
<dbReference type="CDD" id="cd04301">
    <property type="entry name" value="NAT_SF"/>
    <property type="match status" value="1"/>
</dbReference>
<dbReference type="FunCoup" id="A0A1C7NCN2">
    <property type="interactions" value="245"/>
</dbReference>
<keyword evidence="5" id="KW-1185">Reference proteome</keyword>
<dbReference type="GO" id="GO:0007064">
    <property type="term" value="P:mitotic sister chromatid cohesion"/>
    <property type="evidence" value="ECO:0007669"/>
    <property type="project" value="TreeGrafter"/>
</dbReference>
<dbReference type="InterPro" id="IPR000182">
    <property type="entry name" value="GNAT_dom"/>
</dbReference>
<dbReference type="Proteomes" id="UP000093000">
    <property type="component" value="Unassembled WGS sequence"/>
</dbReference>
<keyword evidence="1 4" id="KW-0808">Transferase</keyword>
<dbReference type="AlphaFoldDB" id="A0A1C7NCN2"/>
<name>A0A1C7NCN2_9FUNG</name>
<dbReference type="OrthoDB" id="47374at2759"/>
<dbReference type="Pfam" id="PF00583">
    <property type="entry name" value="Acetyltransf_1"/>
    <property type="match status" value="1"/>
</dbReference>
<dbReference type="Gene3D" id="3.40.630.30">
    <property type="match status" value="1"/>
</dbReference>
<accession>A0A1C7NCN2</accession>
<sequence length="162" mass="19109">MAPHASHISLRNVTMETLPHLIELHSRVFPVSYGHRFYDEVLMAVYYDDHYAGAICCRLEYSKYTNYTAKIYMMTLGILHPYRRLGLASQLIEHIIEYARACSDPIITCLYLHVQTVNEEAIRFYIRHGFRIQHVVQDYYKLAENRDAFILIRPVFSYATQQ</sequence>
<dbReference type="STRING" id="101091.A0A1C7NCN2"/>
<dbReference type="PANTHER" id="PTHR42919:SF8">
    <property type="entry name" value="N-ALPHA-ACETYLTRANSFERASE 50"/>
    <property type="match status" value="1"/>
</dbReference>
<evidence type="ECO:0000313" key="4">
    <source>
        <dbReference type="EMBL" id="OBZ86768.1"/>
    </source>
</evidence>
<organism evidence="4 5">
    <name type="scientific">Choanephora cucurbitarum</name>
    <dbReference type="NCBI Taxonomy" id="101091"/>
    <lineage>
        <taxon>Eukaryota</taxon>
        <taxon>Fungi</taxon>
        <taxon>Fungi incertae sedis</taxon>
        <taxon>Mucoromycota</taxon>
        <taxon>Mucoromycotina</taxon>
        <taxon>Mucoromycetes</taxon>
        <taxon>Mucorales</taxon>
        <taxon>Mucorineae</taxon>
        <taxon>Choanephoraceae</taxon>
        <taxon>Choanephoroideae</taxon>
        <taxon>Choanephora</taxon>
    </lineage>
</organism>
<keyword evidence="2" id="KW-0012">Acyltransferase</keyword>
<dbReference type="GO" id="GO:0016747">
    <property type="term" value="F:acyltransferase activity, transferring groups other than amino-acyl groups"/>
    <property type="evidence" value="ECO:0007669"/>
    <property type="project" value="InterPro"/>
</dbReference>
<evidence type="ECO:0000256" key="2">
    <source>
        <dbReference type="ARBA" id="ARBA00023315"/>
    </source>
</evidence>
<evidence type="ECO:0000313" key="5">
    <source>
        <dbReference type="Proteomes" id="UP000093000"/>
    </source>
</evidence>
<feature type="domain" description="N-acetyltransferase" evidence="3">
    <location>
        <begin position="8"/>
        <end position="156"/>
    </location>
</feature>
<proteinExistence type="predicted"/>
<dbReference type="GO" id="GO:0031415">
    <property type="term" value="C:NatA complex"/>
    <property type="evidence" value="ECO:0007669"/>
    <property type="project" value="TreeGrafter"/>
</dbReference>
<dbReference type="InterPro" id="IPR051556">
    <property type="entry name" value="N-term/lysine_N-AcTrnsfr"/>
</dbReference>